<dbReference type="InterPro" id="IPR057939">
    <property type="entry name" value="TRF2_HOY1_PH"/>
</dbReference>
<evidence type="ECO:0000256" key="1">
    <source>
        <dbReference type="SAM" id="MobiDB-lite"/>
    </source>
</evidence>
<feature type="compositionally biased region" description="Basic and acidic residues" evidence="1">
    <location>
        <begin position="295"/>
        <end position="307"/>
    </location>
</feature>
<accession>A0A7I8LDL8</accession>
<dbReference type="PANTHER" id="PTHR33494:SF1">
    <property type="entry name" value="C2H2-TYPE DOMAIN-CONTAINING PROTEIN-RELATED"/>
    <property type="match status" value="1"/>
</dbReference>
<feature type="region of interest" description="Disordered" evidence="1">
    <location>
        <begin position="295"/>
        <end position="330"/>
    </location>
</feature>
<evidence type="ECO:0000313" key="3">
    <source>
        <dbReference type="EMBL" id="CAA7408111.1"/>
    </source>
</evidence>
<feature type="region of interest" description="Disordered" evidence="1">
    <location>
        <begin position="104"/>
        <end position="133"/>
    </location>
</feature>
<gene>
    <name evidence="3" type="ORF">SI8410_14018789</name>
</gene>
<sequence>MVQAADPGNLMPESEVPLGNKGKAVETPGLAVKMEVEDSLEEEHGPDNKRFKYSLPLQQWNMDGNASSCEQPQYDVLNDLSPLGLRLRKSPSLLDLIQMRLSQGNPSKACVGNDDSTEGGKKNTKPTSGVPDKLKASNFPATLLKIGTWECVSRYEGDLVAKCYFAKRKLVWEVLNGGLKSKIEIQWSDITAIKAACPDNGPGSLDLVVSRPPLFFRETNPQPRKHTLWQATSDFTGGQASRHRRHFLQVPQGLLSKHFDKLINCDPRLSELSRQPDAVLSSPFFEPRCPLFEDQGDRSPNFDHIKGEYGSPFSGHQDAASPSAGLSSMSDTRDLVRTPVLLSQDNPSTSSEIESRVIEENTSCDTGENEERNPLDQFKVPGIRPSMSVSDFVNHIGHCISEKMTSDNPFLEANRDALEEITQCLLSDSQGLPASDEKSLMSRVNSLYCLLQKDPASAQNLLINRDPSGGYGEEYELDSAPEKKSLFDLQGEDEERRPDSAGGKQPPPISRKESAGDLLLYLPRIASLPQFLFNIAEDAENEAAR</sequence>
<dbReference type="Pfam" id="PF24818">
    <property type="entry name" value="PH_TRF2_HOY1"/>
    <property type="match status" value="1"/>
</dbReference>
<evidence type="ECO:0000313" key="4">
    <source>
        <dbReference type="Proteomes" id="UP000663760"/>
    </source>
</evidence>
<evidence type="ECO:0000259" key="2">
    <source>
        <dbReference type="Pfam" id="PF24818"/>
    </source>
</evidence>
<dbReference type="Proteomes" id="UP000663760">
    <property type="component" value="Chromosome 14"/>
</dbReference>
<dbReference type="PANTHER" id="PTHR33494">
    <property type="entry name" value="OS02G0793800 PROTEIN"/>
    <property type="match status" value="1"/>
</dbReference>
<feature type="domain" description="TRF2/HOY1 PH-like" evidence="2">
    <location>
        <begin position="138"/>
        <end position="255"/>
    </location>
</feature>
<feature type="region of interest" description="Disordered" evidence="1">
    <location>
        <begin position="342"/>
        <end position="376"/>
    </location>
</feature>
<dbReference type="OrthoDB" id="1516808at2759"/>
<keyword evidence="4" id="KW-1185">Reference proteome</keyword>
<feature type="compositionally biased region" description="Polar residues" evidence="1">
    <location>
        <begin position="342"/>
        <end position="352"/>
    </location>
</feature>
<reference evidence="3" key="1">
    <citation type="submission" date="2020-02" db="EMBL/GenBank/DDBJ databases">
        <authorList>
            <person name="Scholz U."/>
            <person name="Mascher M."/>
            <person name="Fiebig A."/>
        </authorList>
    </citation>
    <scope>NUCLEOTIDE SEQUENCE</scope>
</reference>
<feature type="region of interest" description="Disordered" evidence="1">
    <location>
        <begin position="1"/>
        <end position="23"/>
    </location>
</feature>
<feature type="region of interest" description="Disordered" evidence="1">
    <location>
        <begin position="488"/>
        <end position="512"/>
    </location>
</feature>
<protein>
    <recommendedName>
        <fullName evidence="2">TRF2/HOY1 PH-like domain-containing protein</fullName>
    </recommendedName>
</protein>
<dbReference type="EMBL" id="LR746277">
    <property type="protein sequence ID" value="CAA7408111.1"/>
    <property type="molecule type" value="Genomic_DNA"/>
</dbReference>
<proteinExistence type="predicted"/>
<organism evidence="3 4">
    <name type="scientific">Spirodela intermedia</name>
    <name type="common">Intermediate duckweed</name>
    <dbReference type="NCBI Taxonomy" id="51605"/>
    <lineage>
        <taxon>Eukaryota</taxon>
        <taxon>Viridiplantae</taxon>
        <taxon>Streptophyta</taxon>
        <taxon>Embryophyta</taxon>
        <taxon>Tracheophyta</taxon>
        <taxon>Spermatophyta</taxon>
        <taxon>Magnoliopsida</taxon>
        <taxon>Liliopsida</taxon>
        <taxon>Araceae</taxon>
        <taxon>Lemnoideae</taxon>
        <taxon>Spirodela</taxon>
    </lineage>
</organism>
<dbReference type="AlphaFoldDB" id="A0A7I8LDL8"/>
<name>A0A7I8LDL8_SPIIN</name>